<evidence type="ECO:0000256" key="11">
    <source>
        <dbReference type="PROSITE-ProRule" id="PRU00288"/>
    </source>
</evidence>
<dbReference type="Pfam" id="PF01412">
    <property type="entry name" value="ArfGap"/>
    <property type="match status" value="1"/>
</dbReference>
<evidence type="ECO:0000256" key="4">
    <source>
        <dbReference type="ARBA" id="ARBA00022737"/>
    </source>
</evidence>
<dbReference type="Gene3D" id="3.40.50.300">
    <property type="entry name" value="P-loop containing nucleotide triphosphate hydrolases"/>
    <property type="match status" value="1"/>
</dbReference>
<dbReference type="GeneTree" id="ENSGT00940000154793"/>
<reference evidence="15" key="2">
    <citation type="submission" date="2025-08" db="UniProtKB">
        <authorList>
            <consortium name="Ensembl"/>
        </authorList>
    </citation>
    <scope>IDENTIFICATION</scope>
</reference>
<feature type="domain" description="PH" evidence="13">
    <location>
        <begin position="623"/>
        <end position="803"/>
    </location>
</feature>
<dbReference type="FunFam" id="1.25.40.20:FF:000027">
    <property type="entry name" value="Arf-GAP with GTPase, ANK repeat and PH domain-containing protein 1"/>
    <property type="match status" value="1"/>
</dbReference>
<evidence type="ECO:0000256" key="8">
    <source>
        <dbReference type="ARBA" id="ARBA00023043"/>
    </source>
</evidence>
<dbReference type="SMART" id="SM00173">
    <property type="entry name" value="RAS"/>
    <property type="match status" value="1"/>
</dbReference>
<dbReference type="FunFam" id="1.10.220.150:FF:000001">
    <property type="entry name" value="Arf-GAP with GTPase, ANK repeat and PH domain-containing protein 1"/>
    <property type="match status" value="1"/>
</dbReference>
<dbReference type="InterPro" id="IPR027417">
    <property type="entry name" value="P-loop_NTPase"/>
</dbReference>
<dbReference type="InterPro" id="IPR001849">
    <property type="entry name" value="PH_domain"/>
</dbReference>
<dbReference type="SUPFAM" id="SSF48403">
    <property type="entry name" value="Ankyrin repeat"/>
    <property type="match status" value="1"/>
</dbReference>
<sequence>MYLLDGNYSERMERGTPQRKTVYRISLTLVKKESLDAGGGSPGGVKVHRRPENPKVGAYRREGSSDGQRGCLLEQLKEVEDEGEDLSPHAYMRNFRTFSTGQLELGRLKVARKARGSNPDAGPSVEEQCCTPREEANGKLAKDGKRHPGLLRRSFSFRHWTGGELLRIRALSKEKHHSSSGCIGRGAEDGKSQAGAVLQNPAYEDGDDPGEKRNTLDMGEVFSTTRSGAEPSRRDRAKGKNRTLDNSDLLRLSDRGSGDRLSGQERRLVRFFSGIFSKRDGASTSTPISSPSNRALRKSLLASHKRPGMGYSQSKQRRLGSDTEPLFLSVADAFVNSQEWTLSRSVPELKVGIVGNLASGKSALVHRYLTGTYVQEESPEGGRFKKEIVVDGQSYLLLIRDEGGPPEAQFALWVDAVILVFSLEDEISFQTVYHYYSRMASYRNTADVPLLLVGTQDAISAANPRVIDDTRARKLSNDLKRCTYYETCATYGLNVERVFQDVAQKIVATRKKQQLSIGPCKSLPNSPSHSSVCSAPVSAVHISQASNGGGSLSDYSSSVPSTPSTSQKELRIDVPQTTNTPTPVRKQSKRRSNLFTSRKASEPDKEKKGLEGRADSIGSGRAIPIKQGMLLKRSGKSLNKEWKKKYVTLCDNGLLTYHPSLHDYMQNVHGKEVDLLRTTVKVPGKRPPRAVSTCAALPSPKTNGLTKDMSSVSSSSSACQMASGISLVSFNSRPDGMHQRSYSVSSADQWSDATVIANSGISTEQEENFEFIIVSLTGQTWHFEATSYEERDAWVQAIESQILASLQSCESSKNKSRLTSQSEAIALQSVRNLRGNSRCVDCEAQNPDWASLNLGALICIECSGIHRNLGTHLSRVRSLDLDEWPLELIKVMSSIGNELANSVWEANAQGRLKPAPDATREERERWIRAKYEQKLFVACLPCTDMPLGQQLLRATVEEDLRSVVLLLAHGSRDEVNENCGEGDGRTALHLACRKGSVVITQLLIWYGVDLMARDAHGNTALAYARQASSQECIDVLLQYGCPDERYPLMATPNLPRRNNNRNNSSGAAGTV</sequence>
<gene>
    <name evidence="15" type="primary">AGAP1</name>
</gene>
<evidence type="ECO:0000313" key="15">
    <source>
        <dbReference type="Ensembl" id="ENSDCDP00010052481.1"/>
    </source>
</evidence>
<name>A0AAY4E6E0_9TELE</name>
<keyword evidence="3" id="KW-0479">Metal-binding</keyword>
<dbReference type="SUPFAM" id="SSF57863">
    <property type="entry name" value="ArfGap/RecO-like zinc finger"/>
    <property type="match status" value="1"/>
</dbReference>
<reference evidence="15" key="3">
    <citation type="submission" date="2025-09" db="UniProtKB">
        <authorList>
            <consortium name="Ensembl"/>
        </authorList>
    </citation>
    <scope>IDENTIFICATION</scope>
</reference>
<evidence type="ECO:0000256" key="6">
    <source>
        <dbReference type="ARBA" id="ARBA00022771"/>
    </source>
</evidence>
<accession>A0AAY4E6E0</accession>
<dbReference type="PROSITE" id="PS50003">
    <property type="entry name" value="PH_DOMAIN"/>
    <property type="match status" value="1"/>
</dbReference>
<dbReference type="FunFam" id="3.40.50.300:FF:000178">
    <property type="entry name" value="Arf-GAP with GTPase, ANK repeat and PH domain-containing protein 1"/>
    <property type="match status" value="1"/>
</dbReference>
<evidence type="ECO:0000256" key="2">
    <source>
        <dbReference type="ARBA" id="ARBA00022468"/>
    </source>
</evidence>
<keyword evidence="4" id="KW-0677">Repeat</keyword>
<dbReference type="GO" id="GO:0005096">
    <property type="term" value="F:GTPase activator activity"/>
    <property type="evidence" value="ECO:0007669"/>
    <property type="project" value="UniProtKB-KW"/>
</dbReference>
<dbReference type="InterPro" id="IPR001806">
    <property type="entry name" value="Small_GTPase"/>
</dbReference>
<protein>
    <recommendedName>
        <fullName evidence="17">ArfGAP with GTPase domain, ankyrin repeat and PH domain 1</fullName>
    </recommendedName>
</protein>
<feature type="compositionally biased region" description="Basic and acidic residues" evidence="12">
    <location>
        <begin position="599"/>
        <end position="614"/>
    </location>
</feature>
<feature type="compositionally biased region" description="Low complexity" evidence="12">
    <location>
        <begin position="552"/>
        <end position="566"/>
    </location>
</feature>
<dbReference type="InterPro" id="IPR051282">
    <property type="entry name" value="Arf-GAP_GTPase_ANK_PH"/>
</dbReference>
<dbReference type="InterPro" id="IPR036770">
    <property type="entry name" value="Ankyrin_rpt-contain_sf"/>
</dbReference>
<dbReference type="InterPro" id="IPR037278">
    <property type="entry name" value="ARFGAP/RecO"/>
</dbReference>
<dbReference type="InterPro" id="IPR001164">
    <property type="entry name" value="ArfGAP_dom"/>
</dbReference>
<proteinExistence type="inferred from homology"/>
<feature type="region of interest" description="Disordered" evidence="12">
    <location>
        <begin position="1050"/>
        <end position="1071"/>
    </location>
</feature>
<feature type="repeat" description="ANK" evidence="10">
    <location>
        <begin position="983"/>
        <end position="1015"/>
    </location>
</feature>
<dbReference type="CDD" id="cd01250">
    <property type="entry name" value="PH_AGAP"/>
    <property type="match status" value="1"/>
</dbReference>
<dbReference type="InterPro" id="IPR011993">
    <property type="entry name" value="PH-like_dom_sf"/>
</dbReference>
<dbReference type="PANTHER" id="PTHR45819:SF1">
    <property type="entry name" value="ARF-GAP WITH GTPASE, ANK REPEAT AND PH DOMAIN-CONTAINING PROTEIN 1"/>
    <property type="match status" value="1"/>
</dbReference>
<keyword evidence="9" id="KW-0342">GTP-binding</keyword>
<keyword evidence="2" id="KW-0343">GTPase activation</keyword>
<dbReference type="GO" id="GO:0003924">
    <property type="term" value="F:GTPase activity"/>
    <property type="evidence" value="ECO:0007669"/>
    <property type="project" value="InterPro"/>
</dbReference>
<evidence type="ECO:0000256" key="5">
    <source>
        <dbReference type="ARBA" id="ARBA00022741"/>
    </source>
</evidence>
<dbReference type="PROSITE" id="PS50297">
    <property type="entry name" value="ANK_REP_REGION"/>
    <property type="match status" value="1"/>
</dbReference>
<dbReference type="PRINTS" id="PR00405">
    <property type="entry name" value="REVINTRACTNG"/>
</dbReference>
<feature type="compositionally biased region" description="Basic and acidic residues" evidence="12">
    <location>
        <begin position="251"/>
        <end position="261"/>
    </location>
</feature>
<dbReference type="PROSITE" id="PS50115">
    <property type="entry name" value="ARFGAP"/>
    <property type="match status" value="1"/>
</dbReference>
<evidence type="ECO:0000259" key="13">
    <source>
        <dbReference type="PROSITE" id="PS50003"/>
    </source>
</evidence>
<dbReference type="SMART" id="SM00105">
    <property type="entry name" value="ArfGap"/>
    <property type="match status" value="1"/>
</dbReference>
<evidence type="ECO:0000256" key="9">
    <source>
        <dbReference type="ARBA" id="ARBA00023134"/>
    </source>
</evidence>
<dbReference type="SMART" id="SM00174">
    <property type="entry name" value="RHO"/>
    <property type="match status" value="1"/>
</dbReference>
<keyword evidence="6 11" id="KW-0863">Zinc-finger</keyword>
<dbReference type="SMART" id="SM00175">
    <property type="entry name" value="RAB"/>
    <property type="match status" value="1"/>
</dbReference>
<dbReference type="PROSITE" id="PS51419">
    <property type="entry name" value="RAB"/>
    <property type="match status" value="1"/>
</dbReference>
<evidence type="ECO:0000256" key="7">
    <source>
        <dbReference type="ARBA" id="ARBA00022833"/>
    </source>
</evidence>
<dbReference type="Gene3D" id="2.30.29.30">
    <property type="entry name" value="Pleckstrin-homology domain (PH domain)/Phosphotyrosine-binding domain (PTB)"/>
    <property type="match status" value="1"/>
</dbReference>
<dbReference type="InterPro" id="IPR002110">
    <property type="entry name" value="Ankyrin_rpt"/>
</dbReference>
<evidence type="ECO:0000256" key="3">
    <source>
        <dbReference type="ARBA" id="ARBA00022723"/>
    </source>
</evidence>
<dbReference type="Gene3D" id="1.25.40.20">
    <property type="entry name" value="Ankyrin repeat-containing domain"/>
    <property type="match status" value="1"/>
</dbReference>
<dbReference type="SMART" id="SM00248">
    <property type="entry name" value="ANK"/>
    <property type="match status" value="2"/>
</dbReference>
<feature type="region of interest" description="Disordered" evidence="12">
    <location>
        <begin position="114"/>
        <end position="147"/>
    </location>
</feature>
<keyword evidence="16" id="KW-1185">Reference proteome</keyword>
<dbReference type="Pfam" id="PF00071">
    <property type="entry name" value="Ras"/>
    <property type="match status" value="1"/>
</dbReference>
<dbReference type="CDD" id="cd08836">
    <property type="entry name" value="ArfGap_AGAP"/>
    <property type="match status" value="1"/>
</dbReference>
<feature type="domain" description="Arf-GAP" evidence="14">
    <location>
        <begin position="824"/>
        <end position="944"/>
    </location>
</feature>
<dbReference type="PANTHER" id="PTHR45819">
    <property type="entry name" value="CENTAURIN-GAMMA-1A"/>
    <property type="match status" value="1"/>
</dbReference>
<evidence type="ECO:0000256" key="12">
    <source>
        <dbReference type="SAM" id="MobiDB-lite"/>
    </source>
</evidence>
<keyword evidence="8 10" id="KW-0040">ANK repeat</keyword>
<feature type="region of interest" description="Disordered" evidence="12">
    <location>
        <begin position="545"/>
        <end position="619"/>
    </location>
</feature>
<dbReference type="Pfam" id="PF12796">
    <property type="entry name" value="Ank_2"/>
    <property type="match status" value="1"/>
</dbReference>
<dbReference type="InterPro" id="IPR038508">
    <property type="entry name" value="ArfGAP_dom_sf"/>
</dbReference>
<reference evidence="15 16" key="1">
    <citation type="submission" date="2020-06" db="EMBL/GenBank/DDBJ databases">
        <authorList>
            <consortium name="Wellcome Sanger Institute Data Sharing"/>
        </authorList>
    </citation>
    <scope>NUCLEOTIDE SEQUENCE [LARGE SCALE GENOMIC DNA]</scope>
</reference>
<dbReference type="Gene3D" id="1.10.220.150">
    <property type="entry name" value="Arf GTPase activating protein"/>
    <property type="match status" value="1"/>
</dbReference>
<dbReference type="PROSITE" id="PS50088">
    <property type="entry name" value="ANK_REPEAT"/>
    <property type="match status" value="1"/>
</dbReference>
<dbReference type="SUPFAM" id="SSF52540">
    <property type="entry name" value="P-loop containing nucleoside triphosphate hydrolases"/>
    <property type="match status" value="1"/>
</dbReference>
<comment type="similarity">
    <text evidence="1">Belongs to the centaurin gamma-like family.</text>
</comment>
<dbReference type="CDD" id="cd04103">
    <property type="entry name" value="Centaurin_gamma"/>
    <property type="match status" value="1"/>
</dbReference>
<feature type="region of interest" description="Disordered" evidence="12">
    <location>
        <begin position="200"/>
        <end position="261"/>
    </location>
</feature>
<keyword evidence="7" id="KW-0862">Zinc</keyword>
<keyword evidence="5" id="KW-0547">Nucleotide-binding</keyword>
<dbReference type="PROSITE" id="PS51421">
    <property type="entry name" value="RAS"/>
    <property type="match status" value="1"/>
</dbReference>
<dbReference type="Ensembl" id="ENSDCDT00010062966.1">
    <property type="protein sequence ID" value="ENSDCDP00010052481.1"/>
    <property type="gene ID" value="ENSDCDG00010030468.1"/>
</dbReference>
<evidence type="ECO:0000256" key="10">
    <source>
        <dbReference type="PROSITE-ProRule" id="PRU00023"/>
    </source>
</evidence>
<feature type="region of interest" description="Disordered" evidence="12">
    <location>
        <begin position="34"/>
        <end position="67"/>
    </location>
</feature>
<dbReference type="Proteomes" id="UP000694580">
    <property type="component" value="Chromosome 15"/>
</dbReference>
<evidence type="ECO:0000256" key="1">
    <source>
        <dbReference type="ARBA" id="ARBA00005430"/>
    </source>
</evidence>
<dbReference type="AlphaFoldDB" id="A0AAY4E6E0"/>
<evidence type="ECO:0000259" key="14">
    <source>
        <dbReference type="PROSITE" id="PS50115"/>
    </source>
</evidence>
<evidence type="ECO:0000313" key="16">
    <source>
        <dbReference type="Proteomes" id="UP000694580"/>
    </source>
</evidence>
<dbReference type="GO" id="GO:0005525">
    <property type="term" value="F:GTP binding"/>
    <property type="evidence" value="ECO:0007669"/>
    <property type="project" value="UniProtKB-KW"/>
</dbReference>
<organism evidence="15 16">
    <name type="scientific">Denticeps clupeoides</name>
    <name type="common">denticle herring</name>
    <dbReference type="NCBI Taxonomy" id="299321"/>
    <lineage>
        <taxon>Eukaryota</taxon>
        <taxon>Metazoa</taxon>
        <taxon>Chordata</taxon>
        <taxon>Craniata</taxon>
        <taxon>Vertebrata</taxon>
        <taxon>Euteleostomi</taxon>
        <taxon>Actinopterygii</taxon>
        <taxon>Neopterygii</taxon>
        <taxon>Teleostei</taxon>
        <taxon>Clupei</taxon>
        <taxon>Clupeiformes</taxon>
        <taxon>Denticipitoidei</taxon>
        <taxon>Denticipitidae</taxon>
        <taxon>Denticeps</taxon>
    </lineage>
</organism>
<feature type="compositionally biased region" description="Basic and acidic residues" evidence="12">
    <location>
        <begin position="132"/>
        <end position="143"/>
    </location>
</feature>
<dbReference type="SUPFAM" id="SSF50729">
    <property type="entry name" value="PH domain-like"/>
    <property type="match status" value="1"/>
</dbReference>
<dbReference type="SMART" id="SM00233">
    <property type="entry name" value="PH"/>
    <property type="match status" value="1"/>
</dbReference>
<evidence type="ECO:0008006" key="17">
    <source>
        <dbReference type="Google" id="ProtNLM"/>
    </source>
</evidence>
<dbReference type="GO" id="GO:0008270">
    <property type="term" value="F:zinc ion binding"/>
    <property type="evidence" value="ECO:0007669"/>
    <property type="project" value="UniProtKB-KW"/>
</dbReference>